<dbReference type="EMBL" id="JADBDY010000001">
    <property type="protein sequence ID" value="MBE1457917.1"/>
    <property type="molecule type" value="Genomic_DNA"/>
</dbReference>
<proteinExistence type="predicted"/>
<feature type="region of interest" description="Disordered" evidence="6">
    <location>
        <begin position="415"/>
        <end position="469"/>
    </location>
</feature>
<evidence type="ECO:0000256" key="1">
    <source>
        <dbReference type="ARBA" id="ARBA00004651"/>
    </source>
</evidence>
<keyword evidence="4 7" id="KW-1133">Transmembrane helix</keyword>
<evidence type="ECO:0000313" key="8">
    <source>
        <dbReference type="EMBL" id="MBE1457917.1"/>
    </source>
</evidence>
<dbReference type="PANTHER" id="PTHR23513:SF6">
    <property type="entry name" value="MAJOR FACILITATOR SUPERFAMILY ASSOCIATED DOMAIN-CONTAINING PROTEIN"/>
    <property type="match status" value="1"/>
</dbReference>
<gene>
    <name evidence="8" type="ORF">H4W79_002131</name>
</gene>
<sequence length="469" mass="48388">MSKTDALVGGTGPARYASRWRTHFALLWSSVALAGLGSMTFGLAIPLLALAHTGSPVLAGWIAAAGMVPRTLLYIPVGLVVDRHDPRTLMALGLTARIACVALLVTPVLLFDAPVALLAAASALHGVCGTLHTTAGTAAVPLLVPRAELAGAAAKNEARNDATQMLGRPLGGALYGLAHGLPALFDTLVCALALWAALLLPRLRPAPPPRRTTRRPLLRELAGGFLLLRGDRFLLGSLLVCAATNALFQVVWLVIMLTATDEDLSAFLLGLVLAATGAGGLLGAVLAPFLVRRLSPTLMVALCLWSWLALTVLLAAAERAGASWLLAALPLVWCGIGFVGAHMNVTVTTYHTSRVPPELLGRLTGTVRFLGGAALPVGALCGGYALESLGVHSTVLLVAGATGVLTLGFTASLLPAVPPRRRPRSGRPRQGPPPEPPPPRPPRTAPSTPPSGSGAPGRPRHGPPAPERG</sequence>
<organism evidence="8 9">
    <name type="scientific">Nocardiopsis terrae</name>
    <dbReference type="NCBI Taxonomy" id="372655"/>
    <lineage>
        <taxon>Bacteria</taxon>
        <taxon>Bacillati</taxon>
        <taxon>Actinomycetota</taxon>
        <taxon>Actinomycetes</taxon>
        <taxon>Streptosporangiales</taxon>
        <taxon>Nocardiopsidaceae</taxon>
        <taxon>Nocardiopsis</taxon>
    </lineage>
</organism>
<feature type="transmembrane region" description="Helical" evidence="7">
    <location>
        <begin position="173"/>
        <end position="200"/>
    </location>
</feature>
<evidence type="ECO:0000313" key="9">
    <source>
        <dbReference type="Proteomes" id="UP000598217"/>
    </source>
</evidence>
<evidence type="ECO:0000256" key="2">
    <source>
        <dbReference type="ARBA" id="ARBA00022475"/>
    </source>
</evidence>
<reference evidence="8 9" key="1">
    <citation type="submission" date="2020-10" db="EMBL/GenBank/DDBJ databases">
        <title>Sequencing the genomes of 1000 actinobacteria strains.</title>
        <authorList>
            <person name="Klenk H.-P."/>
        </authorList>
    </citation>
    <scope>NUCLEOTIDE SEQUENCE [LARGE SCALE GENOMIC DNA]</scope>
    <source>
        <strain evidence="8 9">DSM 45157</strain>
    </source>
</reference>
<dbReference type="PANTHER" id="PTHR23513">
    <property type="entry name" value="INTEGRAL MEMBRANE EFFLUX PROTEIN-RELATED"/>
    <property type="match status" value="1"/>
</dbReference>
<dbReference type="Proteomes" id="UP000598217">
    <property type="component" value="Unassembled WGS sequence"/>
</dbReference>
<comment type="subcellular location">
    <subcellularLocation>
        <location evidence="1">Cell membrane</location>
        <topology evidence="1">Multi-pass membrane protein</topology>
    </subcellularLocation>
</comment>
<dbReference type="InterPro" id="IPR011701">
    <property type="entry name" value="MFS"/>
</dbReference>
<dbReference type="Gene3D" id="1.20.1250.20">
    <property type="entry name" value="MFS general substrate transporter like domains"/>
    <property type="match status" value="1"/>
</dbReference>
<feature type="transmembrane region" description="Helical" evidence="7">
    <location>
        <begin position="233"/>
        <end position="255"/>
    </location>
</feature>
<feature type="transmembrane region" description="Helical" evidence="7">
    <location>
        <begin position="392"/>
        <end position="417"/>
    </location>
</feature>
<evidence type="ECO:0000256" key="4">
    <source>
        <dbReference type="ARBA" id="ARBA00022989"/>
    </source>
</evidence>
<dbReference type="CDD" id="cd06173">
    <property type="entry name" value="MFS_MefA_like"/>
    <property type="match status" value="1"/>
</dbReference>
<evidence type="ECO:0000256" key="3">
    <source>
        <dbReference type="ARBA" id="ARBA00022692"/>
    </source>
</evidence>
<evidence type="ECO:0000256" key="5">
    <source>
        <dbReference type="ARBA" id="ARBA00023136"/>
    </source>
</evidence>
<protein>
    <submittedName>
        <fullName evidence="8">MFS family permease</fullName>
    </submittedName>
</protein>
<feature type="transmembrane region" description="Helical" evidence="7">
    <location>
        <begin position="323"/>
        <end position="345"/>
    </location>
</feature>
<keyword evidence="2" id="KW-1003">Cell membrane</keyword>
<dbReference type="SUPFAM" id="SSF103473">
    <property type="entry name" value="MFS general substrate transporter"/>
    <property type="match status" value="1"/>
</dbReference>
<dbReference type="RefSeq" id="WP_191270775.1">
    <property type="nucleotide sequence ID" value="NZ_BMXJ01000004.1"/>
</dbReference>
<comment type="caution">
    <text evidence="8">The sequence shown here is derived from an EMBL/GenBank/DDBJ whole genome shotgun (WGS) entry which is preliminary data.</text>
</comment>
<keyword evidence="5 7" id="KW-0472">Membrane</keyword>
<accession>A0ABR9HFW9</accession>
<feature type="compositionally biased region" description="Pro residues" evidence="6">
    <location>
        <begin position="430"/>
        <end position="449"/>
    </location>
</feature>
<keyword evidence="3 7" id="KW-0812">Transmembrane</keyword>
<keyword evidence="9" id="KW-1185">Reference proteome</keyword>
<name>A0ABR9HFW9_9ACTN</name>
<evidence type="ECO:0000256" key="6">
    <source>
        <dbReference type="SAM" id="MobiDB-lite"/>
    </source>
</evidence>
<dbReference type="InterPro" id="IPR036259">
    <property type="entry name" value="MFS_trans_sf"/>
</dbReference>
<feature type="transmembrane region" description="Helical" evidence="7">
    <location>
        <begin position="298"/>
        <end position="317"/>
    </location>
</feature>
<dbReference type="Pfam" id="PF07690">
    <property type="entry name" value="MFS_1"/>
    <property type="match status" value="1"/>
</dbReference>
<feature type="transmembrane region" description="Helical" evidence="7">
    <location>
        <begin position="267"/>
        <end position="291"/>
    </location>
</feature>
<evidence type="ECO:0000256" key="7">
    <source>
        <dbReference type="SAM" id="Phobius"/>
    </source>
</evidence>
<feature type="transmembrane region" description="Helical" evidence="7">
    <location>
        <begin position="25"/>
        <end position="51"/>
    </location>
</feature>
<feature type="transmembrane region" description="Helical" evidence="7">
    <location>
        <begin position="366"/>
        <end position="386"/>
    </location>
</feature>
<feature type="transmembrane region" description="Helical" evidence="7">
    <location>
        <begin position="57"/>
        <end position="77"/>
    </location>
</feature>